<dbReference type="RefSeq" id="WP_150042900.1">
    <property type="nucleotide sequence ID" value="NZ_OW485601.1"/>
</dbReference>
<dbReference type="Proteomes" id="UP000325255">
    <property type="component" value="Unassembled WGS sequence"/>
</dbReference>
<dbReference type="InterPro" id="IPR011650">
    <property type="entry name" value="Peptidase_M20_dimer"/>
</dbReference>
<dbReference type="CDD" id="cd03884">
    <property type="entry name" value="M20_bAS"/>
    <property type="match status" value="1"/>
</dbReference>
<reference evidence="5 6" key="1">
    <citation type="submission" date="2019-09" db="EMBL/GenBank/DDBJ databases">
        <title>Genome sequence of Rhodovastum atsumiense, a diverse member of the Acetobacteraceae family of non-sulfur purple photosynthetic bacteria.</title>
        <authorList>
            <person name="Meyer T."/>
            <person name="Kyndt J."/>
        </authorList>
    </citation>
    <scope>NUCLEOTIDE SEQUENCE [LARGE SCALE GENOMIC DNA]</scope>
    <source>
        <strain evidence="5 6">DSM 21279</strain>
    </source>
</reference>
<feature type="binding site" evidence="3">
    <location>
        <position position="197"/>
    </location>
    <ligand>
        <name>Zn(2+)</name>
        <dbReference type="ChEBI" id="CHEBI:29105"/>
        <label>1</label>
    </ligand>
</feature>
<dbReference type="EMBL" id="VWPK01000039">
    <property type="protein sequence ID" value="KAA5610046.1"/>
    <property type="molecule type" value="Genomic_DNA"/>
</dbReference>
<keyword evidence="3" id="KW-0479">Metal-binding</keyword>
<keyword evidence="2 5" id="KW-0378">Hydrolase</keyword>
<dbReference type="InterPro" id="IPR036264">
    <property type="entry name" value="Bact_exopeptidase_dim_dom"/>
</dbReference>
<evidence type="ECO:0000256" key="1">
    <source>
        <dbReference type="ARBA" id="ARBA00006153"/>
    </source>
</evidence>
<dbReference type="Gene3D" id="3.40.630.10">
    <property type="entry name" value="Zn peptidases"/>
    <property type="match status" value="1"/>
</dbReference>
<evidence type="ECO:0000256" key="3">
    <source>
        <dbReference type="PIRSR" id="PIRSR001235-1"/>
    </source>
</evidence>
<protein>
    <submittedName>
        <fullName evidence="5">Zn-dependent hydrolase</fullName>
    </submittedName>
</protein>
<feature type="binding site" evidence="3">
    <location>
        <position position="88"/>
    </location>
    <ligand>
        <name>Zn(2+)</name>
        <dbReference type="ChEBI" id="CHEBI:29105"/>
        <label>1</label>
    </ligand>
</feature>
<evidence type="ECO:0000313" key="6">
    <source>
        <dbReference type="Proteomes" id="UP000325255"/>
    </source>
</evidence>
<proteinExistence type="inferred from homology"/>
<dbReference type="GO" id="GO:0016813">
    <property type="term" value="F:hydrolase activity, acting on carbon-nitrogen (but not peptide) bonds, in linear amidines"/>
    <property type="evidence" value="ECO:0007669"/>
    <property type="project" value="InterPro"/>
</dbReference>
<dbReference type="NCBIfam" id="TIGR01879">
    <property type="entry name" value="hydantase"/>
    <property type="match status" value="1"/>
</dbReference>
<comment type="cofactor">
    <cofactor evidence="3">
        <name>Zn(2+)</name>
        <dbReference type="ChEBI" id="CHEBI:29105"/>
    </cofactor>
    <text evidence="3">Binds 2 Zn(2+) ions per subunit.</text>
</comment>
<keyword evidence="3" id="KW-0862">Zinc</keyword>
<evidence type="ECO:0000256" key="2">
    <source>
        <dbReference type="ARBA" id="ARBA00022801"/>
    </source>
</evidence>
<name>A0A5M6IP55_9PROT</name>
<dbReference type="PANTHER" id="PTHR32494:SF5">
    <property type="entry name" value="ALLANTOATE AMIDOHYDROLASE"/>
    <property type="match status" value="1"/>
</dbReference>
<feature type="binding site" evidence="3">
    <location>
        <position position="134"/>
    </location>
    <ligand>
        <name>Zn(2+)</name>
        <dbReference type="ChEBI" id="CHEBI:29105"/>
        <label>2</label>
    </ligand>
</feature>
<accession>A0A5M6IP55</accession>
<dbReference type="SUPFAM" id="SSF55031">
    <property type="entry name" value="Bacterial exopeptidase dimerisation domain"/>
    <property type="match status" value="1"/>
</dbReference>
<gene>
    <name evidence="5" type="ORF">F1189_21320</name>
</gene>
<feature type="binding site" evidence="3">
    <location>
        <position position="386"/>
    </location>
    <ligand>
        <name>Zn(2+)</name>
        <dbReference type="ChEBI" id="CHEBI:29105"/>
        <label>2</label>
    </ligand>
</feature>
<evidence type="ECO:0000313" key="5">
    <source>
        <dbReference type="EMBL" id="KAA5610046.1"/>
    </source>
</evidence>
<sequence>MATNGNATVAIDGARLWQSLMDMARVGATPEGGSRREALTDADAAGRALFAGWCAAEGCVLHTDAVGNLFVRRPGGDATLPPVLMGSHLDTQPSGGRFDGIYGVLAALEVVRALNAARVATRHPIEIAVWMNEEGARFSPPMMGSGVFAGVFPECAVLDAVAQDGARLEDELKRLGWRGSAPAALAAHPVAAYFEAHIEQGPVLEARGHEVGVVTGAQGQRWFEAVVTGREAHAGPTPMELRRDALVAGAKLVLEVERIGKAHGGSGMVGILDVAPHSRNVIPGRAFLTIDLRHEQEAALDRMEADLRAVCDGLSRDGIAVALKDFWSFPVTPFDPVLVGRVRAAAAARGVVASDIVSGAGHDAVYMARVVPTAMVFIPCEGGVSHHPAENIEPGHAAIGCQVLCDAVLATA</sequence>
<dbReference type="PANTHER" id="PTHR32494">
    <property type="entry name" value="ALLANTOATE DEIMINASE-RELATED"/>
    <property type="match status" value="1"/>
</dbReference>
<organism evidence="5 6">
    <name type="scientific">Rhodovastum atsumiense</name>
    <dbReference type="NCBI Taxonomy" id="504468"/>
    <lineage>
        <taxon>Bacteria</taxon>
        <taxon>Pseudomonadati</taxon>
        <taxon>Pseudomonadota</taxon>
        <taxon>Alphaproteobacteria</taxon>
        <taxon>Acetobacterales</taxon>
        <taxon>Acetobacteraceae</taxon>
        <taxon>Rhodovastum</taxon>
    </lineage>
</organism>
<feature type="binding site" evidence="3">
    <location>
        <position position="99"/>
    </location>
    <ligand>
        <name>Zn(2+)</name>
        <dbReference type="ChEBI" id="CHEBI:29105"/>
        <label>2</label>
    </ligand>
</feature>
<feature type="domain" description="Peptidase M20 dimerisation" evidence="4">
    <location>
        <begin position="216"/>
        <end position="312"/>
    </location>
</feature>
<feature type="binding site" evidence="3">
    <location>
        <position position="99"/>
    </location>
    <ligand>
        <name>Zn(2+)</name>
        <dbReference type="ChEBI" id="CHEBI:29105"/>
        <label>1</label>
    </ligand>
</feature>
<dbReference type="OrthoDB" id="9808195at2"/>
<dbReference type="InterPro" id="IPR002933">
    <property type="entry name" value="Peptidase_M20"/>
</dbReference>
<comment type="similarity">
    <text evidence="1">Belongs to the peptidase M20 family.</text>
</comment>
<dbReference type="GO" id="GO:0046872">
    <property type="term" value="F:metal ion binding"/>
    <property type="evidence" value="ECO:0007669"/>
    <property type="project" value="UniProtKB-KW"/>
</dbReference>
<evidence type="ECO:0000259" key="4">
    <source>
        <dbReference type="Pfam" id="PF07687"/>
    </source>
</evidence>
<keyword evidence="6" id="KW-1185">Reference proteome</keyword>
<comment type="caution">
    <text evidence="5">The sequence shown here is derived from an EMBL/GenBank/DDBJ whole genome shotgun (WGS) entry which is preliminary data.</text>
</comment>
<dbReference type="NCBIfam" id="NF006769">
    <property type="entry name" value="PRK09290.1-3"/>
    <property type="match status" value="1"/>
</dbReference>
<dbReference type="SUPFAM" id="SSF53187">
    <property type="entry name" value="Zn-dependent exopeptidases"/>
    <property type="match status" value="1"/>
</dbReference>
<dbReference type="Pfam" id="PF07687">
    <property type="entry name" value="M20_dimer"/>
    <property type="match status" value="1"/>
</dbReference>
<dbReference type="PIRSF" id="PIRSF001235">
    <property type="entry name" value="Amidase_carbamoylase"/>
    <property type="match status" value="1"/>
</dbReference>
<dbReference type="AlphaFoldDB" id="A0A5M6IP55"/>
<dbReference type="Gene3D" id="3.30.70.360">
    <property type="match status" value="1"/>
</dbReference>
<dbReference type="InterPro" id="IPR010158">
    <property type="entry name" value="Amidase_Cbmase"/>
</dbReference>
<dbReference type="Pfam" id="PF01546">
    <property type="entry name" value="Peptidase_M20"/>
    <property type="match status" value="1"/>
</dbReference>